<reference evidence="2" key="1">
    <citation type="submission" date="2020-02" db="EMBL/GenBank/DDBJ databases">
        <authorList>
            <person name="Meier V. D."/>
        </authorList>
    </citation>
    <scope>NUCLEOTIDE SEQUENCE</scope>
    <source>
        <strain evidence="2">AVDCRST_MAG57</strain>
    </source>
</reference>
<feature type="region of interest" description="Disordered" evidence="1">
    <location>
        <begin position="1"/>
        <end position="31"/>
    </location>
</feature>
<dbReference type="EMBL" id="CADCTI010000008">
    <property type="protein sequence ID" value="CAA9210668.1"/>
    <property type="molecule type" value="Genomic_DNA"/>
</dbReference>
<organism evidence="2">
    <name type="scientific">uncultured Blastococcus sp</name>
    <dbReference type="NCBI Taxonomy" id="217144"/>
    <lineage>
        <taxon>Bacteria</taxon>
        <taxon>Bacillati</taxon>
        <taxon>Actinomycetota</taxon>
        <taxon>Actinomycetes</taxon>
        <taxon>Geodermatophilales</taxon>
        <taxon>Geodermatophilaceae</taxon>
        <taxon>Blastococcus</taxon>
        <taxon>environmental samples</taxon>
    </lineage>
</organism>
<feature type="non-terminal residue" evidence="2">
    <location>
        <position position="1"/>
    </location>
</feature>
<gene>
    <name evidence="2" type="ORF">AVDCRST_MAG57-78</name>
</gene>
<protein>
    <submittedName>
        <fullName evidence="2">Uncharacterized protein</fullName>
    </submittedName>
</protein>
<proteinExistence type="predicted"/>
<evidence type="ECO:0000256" key="1">
    <source>
        <dbReference type="SAM" id="MobiDB-lite"/>
    </source>
</evidence>
<feature type="compositionally biased region" description="Low complexity" evidence="1">
    <location>
        <begin position="16"/>
        <end position="31"/>
    </location>
</feature>
<dbReference type="AlphaFoldDB" id="A0A6J4H3T9"/>
<name>A0A6J4H3T9_9ACTN</name>
<feature type="non-terminal residue" evidence="2">
    <location>
        <position position="31"/>
    </location>
</feature>
<sequence>GGARGAGRLPEGVRSGLPGAAPLVPGGTAQR</sequence>
<evidence type="ECO:0000313" key="2">
    <source>
        <dbReference type="EMBL" id="CAA9210668.1"/>
    </source>
</evidence>
<accession>A0A6J4H3T9</accession>